<dbReference type="SUPFAM" id="SSF46626">
    <property type="entry name" value="Cytochrome c"/>
    <property type="match status" value="1"/>
</dbReference>
<dbReference type="InterPro" id="IPR030999">
    <property type="entry name" value="Thiosulf_SoxX"/>
</dbReference>
<dbReference type="Gene3D" id="1.10.760.10">
    <property type="entry name" value="Cytochrome c-like domain"/>
    <property type="match status" value="1"/>
</dbReference>
<dbReference type="Pfam" id="PF00034">
    <property type="entry name" value="Cytochrom_C"/>
    <property type="match status" value="1"/>
</dbReference>
<evidence type="ECO:0000256" key="2">
    <source>
        <dbReference type="ARBA" id="ARBA00022723"/>
    </source>
</evidence>
<feature type="signal peptide" evidence="5">
    <location>
        <begin position="1"/>
        <end position="20"/>
    </location>
</feature>
<sequence length="158" mass="16667">MRISVISVAAMGLMASVAFAEEVLPTAVSFNDDGAVEQSLSGTAGDAANGRKIVGDKKQGNCVACHQVSDLADVPFQGEIGPMLDGAGERWSEAELRGIVANAKIMFEDSMMPSFYKTEGFIRPGNAYTGKAADDTFGPLLSAQQIEDVVAYLVTLKE</sequence>
<proteinExistence type="predicted"/>
<evidence type="ECO:0000256" key="5">
    <source>
        <dbReference type="SAM" id="SignalP"/>
    </source>
</evidence>
<dbReference type="GO" id="GO:0020037">
    <property type="term" value="F:heme binding"/>
    <property type="evidence" value="ECO:0007669"/>
    <property type="project" value="InterPro"/>
</dbReference>
<keyword evidence="8" id="KW-1185">Reference proteome</keyword>
<accession>A0AAE2W0F6</accession>
<keyword evidence="2 4" id="KW-0479">Metal-binding</keyword>
<dbReference type="PROSITE" id="PS51007">
    <property type="entry name" value="CYTC"/>
    <property type="match status" value="1"/>
</dbReference>
<dbReference type="EMBL" id="JAFBRM010000004">
    <property type="protein sequence ID" value="MBM1714998.1"/>
    <property type="molecule type" value="Genomic_DNA"/>
</dbReference>
<comment type="caution">
    <text evidence="7">The sequence shown here is derived from an EMBL/GenBank/DDBJ whole genome shotgun (WGS) entry which is preliminary data.</text>
</comment>
<keyword evidence="3 4" id="KW-0408">Iron</keyword>
<evidence type="ECO:0000256" key="3">
    <source>
        <dbReference type="ARBA" id="ARBA00023004"/>
    </source>
</evidence>
<evidence type="ECO:0000313" key="7">
    <source>
        <dbReference type="EMBL" id="MBM1714998.1"/>
    </source>
</evidence>
<dbReference type="GeneID" id="93911693"/>
<keyword evidence="1 4" id="KW-0349">Heme</keyword>
<dbReference type="GO" id="GO:0009055">
    <property type="term" value="F:electron transfer activity"/>
    <property type="evidence" value="ECO:0007669"/>
    <property type="project" value="InterPro"/>
</dbReference>
<evidence type="ECO:0000313" key="8">
    <source>
        <dbReference type="Proteomes" id="UP000732193"/>
    </source>
</evidence>
<dbReference type="InterPro" id="IPR036909">
    <property type="entry name" value="Cyt_c-like_dom_sf"/>
</dbReference>
<organism evidence="7 8">
    <name type="scientific">Sulfitobacter geojensis</name>
    <dbReference type="NCBI Taxonomy" id="1342299"/>
    <lineage>
        <taxon>Bacteria</taxon>
        <taxon>Pseudomonadati</taxon>
        <taxon>Pseudomonadota</taxon>
        <taxon>Alphaproteobacteria</taxon>
        <taxon>Rhodobacterales</taxon>
        <taxon>Roseobacteraceae</taxon>
        <taxon>Sulfitobacter</taxon>
    </lineage>
</organism>
<dbReference type="AlphaFoldDB" id="A0AAE2W0F6"/>
<name>A0AAE2W0F6_9RHOB</name>
<dbReference type="RefSeq" id="WP_025043594.1">
    <property type="nucleotide sequence ID" value="NZ_CANKZB010000004.1"/>
</dbReference>
<reference evidence="7 8" key="1">
    <citation type="submission" date="2021-01" db="EMBL/GenBank/DDBJ databases">
        <title>Diatom-associated Roseobacters Show Island Model of Population Structure.</title>
        <authorList>
            <person name="Qu L."/>
            <person name="Feng X."/>
            <person name="Chen Y."/>
            <person name="Li L."/>
            <person name="Wang X."/>
            <person name="Hu Z."/>
            <person name="Wang H."/>
            <person name="Luo H."/>
        </authorList>
    </citation>
    <scope>NUCLEOTIDE SEQUENCE [LARGE SCALE GENOMIC DNA]</scope>
    <source>
        <strain evidence="7 8">TR60-84</strain>
    </source>
</reference>
<evidence type="ECO:0000256" key="1">
    <source>
        <dbReference type="ARBA" id="ARBA00022617"/>
    </source>
</evidence>
<dbReference type="InterPro" id="IPR009056">
    <property type="entry name" value="Cyt_c-like_dom"/>
</dbReference>
<gene>
    <name evidence="7" type="primary">soxX</name>
    <name evidence="7" type="ORF">JQV55_15620</name>
</gene>
<keyword evidence="5" id="KW-0732">Signal</keyword>
<dbReference type="NCBIfam" id="TIGR04485">
    <property type="entry name" value="thiosulf_SoxX"/>
    <property type="match status" value="1"/>
</dbReference>
<evidence type="ECO:0000259" key="6">
    <source>
        <dbReference type="PROSITE" id="PS51007"/>
    </source>
</evidence>
<feature type="domain" description="Cytochrome c" evidence="6">
    <location>
        <begin position="45"/>
        <end position="157"/>
    </location>
</feature>
<evidence type="ECO:0000256" key="4">
    <source>
        <dbReference type="PROSITE-ProRule" id="PRU00433"/>
    </source>
</evidence>
<protein>
    <submittedName>
        <fullName evidence="7">Sulfur oxidation c-type cytochrome SoxX</fullName>
    </submittedName>
</protein>
<dbReference type="GO" id="GO:0046872">
    <property type="term" value="F:metal ion binding"/>
    <property type="evidence" value="ECO:0007669"/>
    <property type="project" value="UniProtKB-KW"/>
</dbReference>
<dbReference type="Proteomes" id="UP000732193">
    <property type="component" value="Unassembled WGS sequence"/>
</dbReference>
<feature type="chain" id="PRO_5041898255" evidence="5">
    <location>
        <begin position="21"/>
        <end position="158"/>
    </location>
</feature>